<evidence type="ECO:0000256" key="3">
    <source>
        <dbReference type="ARBA" id="ARBA00014087"/>
    </source>
</evidence>
<feature type="coiled-coil region" evidence="7">
    <location>
        <begin position="233"/>
        <end position="260"/>
    </location>
</feature>
<keyword evidence="6" id="KW-0966">Cell projection</keyword>
<dbReference type="Proteomes" id="UP001165082">
    <property type="component" value="Unassembled WGS sequence"/>
</dbReference>
<gene>
    <name evidence="9" type="ORF">TrRE_jg1513</name>
</gene>
<feature type="region of interest" description="Disordered" evidence="8">
    <location>
        <begin position="394"/>
        <end position="415"/>
    </location>
</feature>
<comment type="caution">
    <text evidence="9">The sequence shown here is derived from an EMBL/GenBank/DDBJ whole genome shotgun (WGS) entry which is preliminary data.</text>
</comment>
<evidence type="ECO:0000256" key="7">
    <source>
        <dbReference type="SAM" id="Coils"/>
    </source>
</evidence>
<evidence type="ECO:0000256" key="6">
    <source>
        <dbReference type="ARBA" id="ARBA00023273"/>
    </source>
</evidence>
<keyword evidence="5" id="KW-0969">Cilium</keyword>
<dbReference type="PANTHER" id="PTHR31954:SF1">
    <property type="entry name" value="CILIA- AND FLAGELLA-ASSOCIATED PROTEIN 157"/>
    <property type="match status" value="1"/>
</dbReference>
<dbReference type="GO" id="GO:0036064">
    <property type="term" value="C:ciliary basal body"/>
    <property type="evidence" value="ECO:0007669"/>
    <property type="project" value="TreeGrafter"/>
</dbReference>
<evidence type="ECO:0000256" key="4">
    <source>
        <dbReference type="ARBA" id="ARBA00023054"/>
    </source>
</evidence>
<evidence type="ECO:0000256" key="8">
    <source>
        <dbReference type="SAM" id="MobiDB-lite"/>
    </source>
</evidence>
<comment type="subcellular location">
    <subcellularLocation>
        <location evidence="1">Cell projection</location>
        <location evidence="1">Cilium</location>
    </subcellularLocation>
</comment>
<name>A0A9W7A0Y3_9STRA</name>
<proteinExistence type="inferred from homology"/>
<evidence type="ECO:0000256" key="5">
    <source>
        <dbReference type="ARBA" id="ARBA00023069"/>
    </source>
</evidence>
<evidence type="ECO:0000313" key="10">
    <source>
        <dbReference type="Proteomes" id="UP001165082"/>
    </source>
</evidence>
<comment type="similarity">
    <text evidence="2">Belongs to the CFAP157 family.</text>
</comment>
<dbReference type="EMBL" id="BRXZ01003885">
    <property type="protein sequence ID" value="GMH63914.1"/>
    <property type="molecule type" value="Genomic_DNA"/>
</dbReference>
<dbReference type="GO" id="GO:0008017">
    <property type="term" value="F:microtubule binding"/>
    <property type="evidence" value="ECO:0007669"/>
    <property type="project" value="TreeGrafter"/>
</dbReference>
<feature type="compositionally biased region" description="Gly residues" evidence="8">
    <location>
        <begin position="396"/>
        <end position="408"/>
    </location>
</feature>
<evidence type="ECO:0000313" key="9">
    <source>
        <dbReference type="EMBL" id="GMH63914.1"/>
    </source>
</evidence>
<dbReference type="AlphaFoldDB" id="A0A9W7A0Y3"/>
<feature type="non-terminal residue" evidence="9">
    <location>
        <position position="1"/>
    </location>
</feature>
<keyword evidence="10" id="KW-1185">Reference proteome</keyword>
<organism evidence="9 10">
    <name type="scientific">Triparma retinervis</name>
    <dbReference type="NCBI Taxonomy" id="2557542"/>
    <lineage>
        <taxon>Eukaryota</taxon>
        <taxon>Sar</taxon>
        <taxon>Stramenopiles</taxon>
        <taxon>Ochrophyta</taxon>
        <taxon>Bolidophyceae</taxon>
        <taxon>Parmales</taxon>
        <taxon>Triparmaceae</taxon>
        <taxon>Triparma</taxon>
    </lineage>
</organism>
<reference evidence="9" key="1">
    <citation type="submission" date="2022-07" db="EMBL/GenBank/DDBJ databases">
        <title>Genome analysis of Parmales, a sister group of diatoms, reveals the evolutionary specialization of diatoms from phago-mixotrophs to photoautotrophs.</title>
        <authorList>
            <person name="Ban H."/>
            <person name="Sato S."/>
            <person name="Yoshikawa S."/>
            <person name="Kazumasa Y."/>
            <person name="Nakamura Y."/>
            <person name="Ichinomiya M."/>
            <person name="Saitoh K."/>
            <person name="Sato N."/>
            <person name="Blanc-Mathieu R."/>
            <person name="Endo H."/>
            <person name="Kuwata A."/>
            <person name="Ogata H."/>
        </authorList>
    </citation>
    <scope>NUCLEOTIDE SEQUENCE</scope>
</reference>
<dbReference type="OrthoDB" id="166611at2759"/>
<dbReference type="InterPro" id="IPR038844">
    <property type="entry name" value="CFAP157"/>
</dbReference>
<dbReference type="PANTHER" id="PTHR31954">
    <property type="entry name" value="CILIA- AND FLAGELLA-ASSOCIATED PROTEIN 157"/>
    <property type="match status" value="1"/>
</dbReference>
<evidence type="ECO:0000256" key="2">
    <source>
        <dbReference type="ARBA" id="ARBA00010841"/>
    </source>
</evidence>
<accession>A0A9W7A0Y3</accession>
<evidence type="ECO:0000256" key="1">
    <source>
        <dbReference type="ARBA" id="ARBA00004138"/>
    </source>
</evidence>
<keyword evidence="4 7" id="KW-0175">Coiled coil</keyword>
<sequence>MTKEQARLRIKKKEVVKKHREMEGEVEQQKKDQSDIYFFLHKKLDDNYDIISDLEKQQLTEGIDREEVERNYREEIELDQKEFEAKENEFKEQIRLVDNKLFGLKDIDEFKLSATTEISSLLHAIEEERKEHYQMVSDMERIAVKKKEKKKQEMLDYMKDAKVRLVEESSERVIEIKEKSEINHKSAMKLLTTNGLQASEILKNNLKVMGDNKDTIKELGISTDVRNAMAKKEIAQQKLIKELTAELQELDAEIGAAEGDIFQSTEMLSRDELAMVGAMRELEESLEVAMEGVQYSQEQAEDFTNAYEVEVQGQAELDRMLTACLTDVRKQAALVINKGGIIDSWNEDMMWDGNRLIPPRLNELSLAQRRGVLKYLLSEVRSYKIKVESFMEREGAGAGGGQGKGGGEQWDSDWGSPPPTTCITYYGCDDDDLKSCYDFSNQSSCEAVVADDGVFHPHEHCWWGQDDYSPDGNEYCQGNPEVCTSTQRISDQACWDPTPMSVQDETDLQNAFKQTAIRLTDAIDHNRDSSRGSTPSSSFDFVHYIANELGKDWGDIAERFAKTMEDLENCDWEDIFTTFIGPLRASEQAALMRVYIKGFQGWTEMVAEPLKRIKH</sequence>
<protein>
    <recommendedName>
        <fullName evidence="3">Cilia- and flagella-associated protein 157</fullName>
    </recommendedName>
</protein>